<dbReference type="NCBIfam" id="TIGR04344">
    <property type="entry name" value="ovoA_Nterm"/>
    <property type="match status" value="1"/>
</dbReference>
<keyword evidence="1" id="KW-0560">Oxidoreductase</keyword>
<dbReference type="eggNOG" id="ENOG502QS9T">
    <property type="taxonomic scope" value="Eukaryota"/>
</dbReference>
<dbReference type="InterPro" id="IPR051043">
    <property type="entry name" value="Sulfatase_Mod_Factor_Kinase"/>
</dbReference>
<dbReference type="CDD" id="cd02440">
    <property type="entry name" value="AdoMet_MTases"/>
    <property type="match status" value="1"/>
</dbReference>
<dbReference type="RefSeq" id="XP_014154482.1">
    <property type="nucleotide sequence ID" value="XM_014299007.1"/>
</dbReference>
<dbReference type="Gene3D" id="3.90.1580.10">
    <property type="entry name" value="paralog of FGE (formylglycine-generating enzyme)"/>
    <property type="match status" value="1"/>
</dbReference>
<evidence type="ECO:0000256" key="1">
    <source>
        <dbReference type="ARBA" id="ARBA00023002"/>
    </source>
</evidence>
<dbReference type="InterPro" id="IPR025714">
    <property type="entry name" value="Methyltranfer_dom"/>
</dbReference>
<dbReference type="STRING" id="667725.A0A0L0FUS2"/>
<dbReference type="InterPro" id="IPR005532">
    <property type="entry name" value="SUMF_dom"/>
</dbReference>
<keyword evidence="2" id="KW-0408">Iron</keyword>
<protein>
    <recommendedName>
        <fullName evidence="9">Sulfatase-modifying factor enzyme domain-containing protein</fullName>
    </recommendedName>
</protein>
<dbReference type="PANTHER" id="PTHR23150">
    <property type="entry name" value="SULFATASE MODIFYING FACTOR 1, 2"/>
    <property type="match status" value="1"/>
</dbReference>
<dbReference type="Proteomes" id="UP000054560">
    <property type="component" value="Unassembled WGS sequence"/>
</dbReference>
<dbReference type="SUPFAM" id="SSF53335">
    <property type="entry name" value="S-adenosyl-L-methionine-dependent methyltransferases"/>
    <property type="match status" value="1"/>
</dbReference>
<keyword evidence="8" id="KW-1185">Reference proteome</keyword>
<evidence type="ECO:0000259" key="6">
    <source>
        <dbReference type="Pfam" id="PF13847"/>
    </source>
</evidence>
<dbReference type="GeneID" id="25907568"/>
<dbReference type="EMBL" id="KQ242133">
    <property type="protein sequence ID" value="KNC80580.1"/>
    <property type="molecule type" value="Genomic_DNA"/>
</dbReference>
<dbReference type="AlphaFoldDB" id="A0A0L0FUS2"/>
<dbReference type="InterPro" id="IPR024775">
    <property type="entry name" value="DinB-like"/>
</dbReference>
<dbReference type="InterPro" id="IPR042095">
    <property type="entry name" value="SUMF_sf"/>
</dbReference>
<feature type="domain" description="Methyltransferase" evidence="6">
    <location>
        <begin position="519"/>
        <end position="661"/>
    </location>
</feature>
<dbReference type="Pfam" id="PF13847">
    <property type="entry name" value="Methyltransf_31"/>
    <property type="match status" value="1"/>
</dbReference>
<evidence type="ECO:0008006" key="9">
    <source>
        <dbReference type="Google" id="ProtNLM"/>
    </source>
</evidence>
<dbReference type="PANTHER" id="PTHR23150:SF26">
    <property type="entry name" value="GENERIC METHYLTRANSFERASE"/>
    <property type="match status" value="1"/>
</dbReference>
<evidence type="ECO:0000259" key="5">
    <source>
        <dbReference type="Pfam" id="PF12867"/>
    </source>
</evidence>
<dbReference type="InterPro" id="IPR027625">
    <property type="entry name" value="OvoA_Cterm"/>
</dbReference>
<evidence type="ECO:0000256" key="3">
    <source>
        <dbReference type="ARBA" id="ARBA00037882"/>
    </source>
</evidence>
<evidence type="ECO:0000259" key="4">
    <source>
        <dbReference type="Pfam" id="PF03781"/>
    </source>
</evidence>
<dbReference type="InterPro" id="IPR027577">
    <property type="entry name" value="OvoA_Nterm"/>
</dbReference>
<comment type="pathway">
    <text evidence="3">Amino-acid biosynthesis; ergothioneine biosynthesis.</text>
</comment>
<dbReference type="FunFam" id="3.90.1580.10:FF:000006">
    <property type="entry name" value="Generic methyltransferase, putative"/>
    <property type="match status" value="1"/>
</dbReference>
<name>A0A0L0FUS2_9EUKA</name>
<dbReference type="Pfam" id="PF03781">
    <property type="entry name" value="FGE-sulfatase"/>
    <property type="match status" value="1"/>
</dbReference>
<feature type="domain" description="Sulfatase-modifying factor enzyme-like" evidence="4">
    <location>
        <begin position="198"/>
        <end position="457"/>
    </location>
</feature>
<evidence type="ECO:0000313" key="7">
    <source>
        <dbReference type="EMBL" id="KNC80580.1"/>
    </source>
</evidence>
<sequence>MSEEELLRVRTAKTIDLLNGKPEDKREQIREYFHKTFNLYEELFATVKDAAFYYKPDPLRHPLIFYWGHTACFFVNKLVLAKQLDNNVDANVESICAVGVDEMSWDDLNEESYDWPTVSYVAGYRKKVRAVVDALITSLPLTMPLDWNSPMYIIIMGIEHEKIHIETSTVLIRQLKINDVIPTRLFETCPSRGEAPANKLVQIEGGKVALGKAFEGSSTYGWDNEYGTHECEVEGFKASQFLVSNQEYLAFVEAGGYETPRYWTDEGWRWCTYRQAKHPLFWSQDADGHFLQRNMLEVIEMPWNWPVECNQLEAKAFCNWLSEKDNTSIRLPTEDEYMLMRTHMDVQQDQHEWPEPPGNIDLQHFASSCPVDMFKQSSTKGLYDIMGNVWQWTETPMYPFEGFKVHPIYDDFTVPTYDTQHNLIKGGSWVSGGNLATVRSRYAFRRHFYQHAGFRYIQSEHAPVVPDNAEPYETSKEICKHIHAQFGAVTSRYAPQGNFYCKAASLCGEVLMQHLSNGKASNVLEIGCLGGRMSFELARYFDSVTGVEITARLIQVGHRLQEGGVFRYVTTKEGDIQNFNELRASTCAITNDLAKKVTLLQTNPNNMYERLTDFDLVIVSDICRLSNPTKLLESIHKRMSENAVLVVFSSNDWDEQISKSEDWVGGHKVNGENVYTDVGTSTILRRNFRRIDVPDENTLPLVFQETASKFSVKEIEFSAWRKQ</sequence>
<dbReference type="OrthoDB" id="659at2759"/>
<dbReference type="GO" id="GO:0120147">
    <property type="term" value="F:formylglycine-generating oxidase activity"/>
    <property type="evidence" value="ECO:0007669"/>
    <property type="project" value="TreeGrafter"/>
</dbReference>
<accession>A0A0L0FUS2</accession>
<gene>
    <name evidence="7" type="ORF">SARC_07064</name>
</gene>
<proteinExistence type="predicted"/>
<dbReference type="InterPro" id="IPR016187">
    <property type="entry name" value="CTDL_fold"/>
</dbReference>
<reference evidence="7 8" key="1">
    <citation type="submission" date="2011-02" db="EMBL/GenBank/DDBJ databases">
        <title>The Genome Sequence of Sphaeroforma arctica JP610.</title>
        <authorList>
            <consortium name="The Broad Institute Genome Sequencing Platform"/>
            <person name="Russ C."/>
            <person name="Cuomo C."/>
            <person name="Young S.K."/>
            <person name="Zeng Q."/>
            <person name="Gargeya S."/>
            <person name="Alvarado L."/>
            <person name="Berlin A."/>
            <person name="Chapman S.B."/>
            <person name="Chen Z."/>
            <person name="Freedman E."/>
            <person name="Gellesch M."/>
            <person name="Goldberg J."/>
            <person name="Griggs A."/>
            <person name="Gujja S."/>
            <person name="Heilman E."/>
            <person name="Heiman D."/>
            <person name="Howarth C."/>
            <person name="Mehta T."/>
            <person name="Neiman D."/>
            <person name="Pearson M."/>
            <person name="Roberts A."/>
            <person name="Saif S."/>
            <person name="Shea T."/>
            <person name="Shenoy N."/>
            <person name="Sisk P."/>
            <person name="Stolte C."/>
            <person name="Sykes S."/>
            <person name="White J."/>
            <person name="Yandava C."/>
            <person name="Burger G."/>
            <person name="Gray M.W."/>
            <person name="Holland P.W.H."/>
            <person name="King N."/>
            <person name="Lang F.B.F."/>
            <person name="Roger A.J."/>
            <person name="Ruiz-Trillo I."/>
            <person name="Haas B."/>
            <person name="Nusbaum C."/>
            <person name="Birren B."/>
        </authorList>
    </citation>
    <scope>NUCLEOTIDE SEQUENCE [LARGE SCALE GENOMIC DNA]</scope>
    <source>
        <strain evidence="7 8">JP610</strain>
    </source>
</reference>
<dbReference type="InterPro" id="IPR029063">
    <property type="entry name" value="SAM-dependent_MTases_sf"/>
</dbReference>
<evidence type="ECO:0000256" key="2">
    <source>
        <dbReference type="ARBA" id="ARBA00023004"/>
    </source>
</evidence>
<dbReference type="Gene3D" id="3.40.50.150">
    <property type="entry name" value="Vaccinia Virus protein VP39"/>
    <property type="match status" value="1"/>
</dbReference>
<dbReference type="SUPFAM" id="SSF56436">
    <property type="entry name" value="C-type lectin-like"/>
    <property type="match status" value="1"/>
</dbReference>
<dbReference type="NCBIfam" id="TIGR04345">
    <property type="entry name" value="ovoA_Cterm"/>
    <property type="match status" value="1"/>
</dbReference>
<evidence type="ECO:0000313" key="8">
    <source>
        <dbReference type="Proteomes" id="UP000054560"/>
    </source>
</evidence>
<organism evidence="7 8">
    <name type="scientific">Sphaeroforma arctica JP610</name>
    <dbReference type="NCBI Taxonomy" id="667725"/>
    <lineage>
        <taxon>Eukaryota</taxon>
        <taxon>Ichthyosporea</taxon>
        <taxon>Ichthyophonida</taxon>
        <taxon>Sphaeroforma</taxon>
    </lineage>
</organism>
<feature type="domain" description="DinB-like" evidence="5">
    <location>
        <begin position="33"/>
        <end position="167"/>
    </location>
</feature>
<dbReference type="Pfam" id="PF12867">
    <property type="entry name" value="DinB_2"/>
    <property type="match status" value="1"/>
</dbReference>